<protein>
    <submittedName>
        <fullName evidence="2">ATP synthase subunit 8</fullName>
    </submittedName>
</protein>
<feature type="transmembrane region" description="Helical" evidence="1">
    <location>
        <begin position="12"/>
        <end position="30"/>
    </location>
</feature>
<accession>A0A343F269</accession>
<organism evidence="2">
    <name type="scientific">Microceramus pontificus</name>
    <dbReference type="NCBI Taxonomy" id="513540"/>
    <lineage>
        <taxon>Eukaryota</taxon>
        <taxon>Metazoa</taxon>
        <taxon>Spiralia</taxon>
        <taxon>Lophotrochozoa</taxon>
        <taxon>Mollusca</taxon>
        <taxon>Gastropoda</taxon>
        <taxon>Heterobranchia</taxon>
        <taxon>Euthyneura</taxon>
        <taxon>Panpulmonata</taxon>
        <taxon>Eupulmonata</taxon>
        <taxon>Stylommatophora</taxon>
        <taxon>Helicina</taxon>
        <taxon>Urocoptoidea</taxon>
        <taxon>Urocoptidae</taxon>
        <taxon>Microceramus</taxon>
    </lineage>
</organism>
<proteinExistence type="predicted"/>
<geneLocation type="mitochondrion" evidence="2"/>
<keyword evidence="2" id="KW-0496">Mitochondrion</keyword>
<dbReference type="GeneID" id="35198866"/>
<keyword evidence="1" id="KW-0812">Transmembrane</keyword>
<gene>
    <name evidence="2" type="primary">ATP8</name>
</gene>
<dbReference type="CTD" id="4509"/>
<keyword evidence="1" id="KW-1133">Transmembrane helix</keyword>
<reference evidence="2" key="1">
    <citation type="submission" date="2016-11" db="EMBL/GenBank/DDBJ databases">
        <title>The complete mitochondrial genome of Microceramus pontificus (Gould, 1848) (Gastropoda: Stylommatophora: Urocoptidae).</title>
        <authorList>
            <person name="Harasewych M.G."/>
            <person name="Gonzalez V.L."/>
            <person name="Windsor A.M."/>
            <person name="Halloran M."/>
        </authorList>
    </citation>
    <scope>NUCLEOTIDE SEQUENCE</scope>
</reference>
<dbReference type="EMBL" id="KY132095">
    <property type="protein sequence ID" value="ASP44439.1"/>
    <property type="molecule type" value="Genomic_DNA"/>
</dbReference>
<evidence type="ECO:0000313" key="2">
    <source>
        <dbReference type="EMBL" id="ASP44439.1"/>
    </source>
</evidence>
<name>A0A343F269_9EUPU</name>
<evidence type="ECO:0000256" key="1">
    <source>
        <dbReference type="SAM" id="Phobius"/>
    </source>
</evidence>
<keyword evidence="1" id="KW-0472">Membrane</keyword>
<dbReference type="RefSeq" id="YP_009444533.1">
    <property type="nucleotide sequence ID" value="NC_036381.1"/>
</dbReference>
<sequence length="53" mass="6202">MPQLSPHPSLALLVLMFLFMFMLLTSSSFYSPKNMTMFIKYKSSPSRNNFCFE</sequence>
<dbReference type="AlphaFoldDB" id="A0A343F269"/>